<reference evidence="2 3" key="1">
    <citation type="submission" date="2024-02" db="EMBL/GenBank/DDBJ databases">
        <title>Adaptive strategies in a cosmopolitan and abundant soil bacterium.</title>
        <authorList>
            <person name="Carini P."/>
        </authorList>
    </citation>
    <scope>NUCLEOTIDE SEQUENCE [LARGE SCALE GENOMIC DNA]</scope>
    <source>
        <strain evidence="2 3">AZCC 1608</strain>
    </source>
</reference>
<dbReference type="CDD" id="cd02440">
    <property type="entry name" value="AdoMet_MTases"/>
    <property type="match status" value="1"/>
</dbReference>
<dbReference type="RefSeq" id="WP_334478248.1">
    <property type="nucleotide sequence ID" value="NZ_JAZHRV010000001.1"/>
</dbReference>
<sequence length="375" mass="41801">MRRPDPILFPRLKPSTCGPARRCGAAFNVLELGPDGGFADRLHRRARFRTRDNCGARLRFVDRASRELKRSIWNYLIAARVGSRPVMLMIQKRNPTTSADLAGRPLRGQTLGTERRAPWSRFRGVRTTPSCNTTDIRSFFDRCASTGSPEQHGHPHRLLEYRLELVRNLARIRPSDVVLDLGCGNGHHLLALAPEVARGIGIDVSPGMIALARARLRNSAWKANLTFEVGNAEELNGIADQSVDLAICIGAFEHMLDKRAALASIYRVLKIGGRFFCLTPDADYVWYRTIAPMLGFGTKHLSSDRILNREEFSVLLDQAGFRRSCSAPWTFIPNGDVPALVALLLTMLDVIGRHARLDSFRGGLSLCAWKDLPSH</sequence>
<name>A0ABU8B6R6_9BRAD</name>
<accession>A0ABU8B6R6</accession>
<protein>
    <submittedName>
        <fullName evidence="2">Ubiquinone/menaquinone biosynthesis C-methylase UbiE</fullName>
    </submittedName>
</protein>
<evidence type="ECO:0000313" key="2">
    <source>
        <dbReference type="EMBL" id="MEH2553718.1"/>
    </source>
</evidence>
<dbReference type="InterPro" id="IPR029063">
    <property type="entry name" value="SAM-dependent_MTases_sf"/>
</dbReference>
<feature type="domain" description="Methyltransferase" evidence="1">
    <location>
        <begin position="175"/>
        <end position="281"/>
    </location>
</feature>
<evidence type="ECO:0000313" key="3">
    <source>
        <dbReference type="Proteomes" id="UP001364224"/>
    </source>
</evidence>
<gene>
    <name evidence="2" type="ORF">V1286_001247</name>
</gene>
<dbReference type="PANTHER" id="PTHR43861:SF1">
    <property type="entry name" value="TRANS-ACONITATE 2-METHYLTRANSFERASE"/>
    <property type="match status" value="1"/>
</dbReference>
<organism evidence="2 3">
    <name type="scientific">Bradyrhizobium algeriense</name>
    <dbReference type="NCBI Taxonomy" id="634784"/>
    <lineage>
        <taxon>Bacteria</taxon>
        <taxon>Pseudomonadati</taxon>
        <taxon>Pseudomonadota</taxon>
        <taxon>Alphaproteobacteria</taxon>
        <taxon>Hyphomicrobiales</taxon>
        <taxon>Nitrobacteraceae</taxon>
        <taxon>Bradyrhizobium</taxon>
    </lineage>
</organism>
<dbReference type="PANTHER" id="PTHR43861">
    <property type="entry name" value="TRANS-ACONITATE 2-METHYLTRANSFERASE-RELATED"/>
    <property type="match status" value="1"/>
</dbReference>
<evidence type="ECO:0000259" key="1">
    <source>
        <dbReference type="Pfam" id="PF13847"/>
    </source>
</evidence>
<dbReference type="Proteomes" id="UP001364224">
    <property type="component" value="Unassembled WGS sequence"/>
</dbReference>
<dbReference type="Gene3D" id="3.40.50.150">
    <property type="entry name" value="Vaccinia Virus protein VP39"/>
    <property type="match status" value="1"/>
</dbReference>
<comment type="caution">
    <text evidence="2">The sequence shown here is derived from an EMBL/GenBank/DDBJ whole genome shotgun (WGS) entry which is preliminary data.</text>
</comment>
<dbReference type="Pfam" id="PF13847">
    <property type="entry name" value="Methyltransf_31"/>
    <property type="match status" value="1"/>
</dbReference>
<dbReference type="InterPro" id="IPR025714">
    <property type="entry name" value="Methyltranfer_dom"/>
</dbReference>
<keyword evidence="2" id="KW-0830">Ubiquinone</keyword>
<dbReference type="SUPFAM" id="SSF53335">
    <property type="entry name" value="S-adenosyl-L-methionine-dependent methyltransferases"/>
    <property type="match status" value="1"/>
</dbReference>
<proteinExistence type="predicted"/>
<keyword evidence="3" id="KW-1185">Reference proteome</keyword>
<dbReference type="EMBL" id="JAZHRV010000001">
    <property type="protein sequence ID" value="MEH2553718.1"/>
    <property type="molecule type" value="Genomic_DNA"/>
</dbReference>